<dbReference type="GO" id="GO:0008233">
    <property type="term" value="F:peptidase activity"/>
    <property type="evidence" value="ECO:0007669"/>
    <property type="project" value="UniProtKB-KW"/>
</dbReference>
<dbReference type="GeneID" id="78507041"/>
<accession>A0A239TN81</accession>
<dbReference type="EMBL" id="LT906446">
    <property type="protein sequence ID" value="SNU99022.1"/>
    <property type="molecule type" value="Genomic_DNA"/>
</dbReference>
<dbReference type="InterPro" id="IPR038765">
    <property type="entry name" value="Papain-like_cys_pep_sf"/>
</dbReference>
<dbReference type="AlphaFoldDB" id="A0A239TN81"/>
<dbReference type="eggNOG" id="COG1305">
    <property type="taxonomic scope" value="Bacteria"/>
</dbReference>
<keyword evidence="3" id="KW-1185">Reference proteome</keyword>
<organism evidence="2 3">
    <name type="scientific">Megamonas hypermegale</name>
    <dbReference type="NCBI Taxonomy" id="158847"/>
    <lineage>
        <taxon>Bacteria</taxon>
        <taxon>Bacillati</taxon>
        <taxon>Bacillota</taxon>
        <taxon>Negativicutes</taxon>
        <taxon>Selenomonadales</taxon>
        <taxon>Selenomonadaceae</taxon>
        <taxon>Megamonas</taxon>
    </lineage>
</organism>
<evidence type="ECO:0000259" key="1">
    <source>
        <dbReference type="SMART" id="SM00460"/>
    </source>
</evidence>
<keyword evidence="2" id="KW-0645">Protease</keyword>
<dbReference type="Proteomes" id="UP000215383">
    <property type="component" value="Chromosome 1"/>
</dbReference>
<dbReference type="SMART" id="SM00460">
    <property type="entry name" value="TGc"/>
    <property type="match status" value="1"/>
</dbReference>
<proteinExistence type="predicted"/>
<sequence>MKNMYMDYHLKISFDNKINHHFFSLRCLPKTEPRQIISDVRISLDADYFSFSKDSFGNRFWYGYKEQESTELNLHVTAKALVNWQKYDFDNHLKDVFCLPTSQTTIGENLLPFYQSCLIKTENISNDYDKCLCIMQMVHNTMSYVPEITNIKTTADEAFSLKKGVCQDYAQIMLAITRKMKIPSRYVAGVMLNEKFTHAWVEVFVNKRWYGLDPTNNLLVNDAYIVFSRGRDYKDCLVNKGIFFSPVAVKQSQNIILKVEEV</sequence>
<dbReference type="PANTHER" id="PTHR33490">
    <property type="entry name" value="BLR5614 PROTEIN-RELATED"/>
    <property type="match status" value="1"/>
</dbReference>
<dbReference type="InterPro" id="IPR002931">
    <property type="entry name" value="Transglutaminase-like"/>
</dbReference>
<dbReference type="RefSeq" id="WP_051177622.1">
    <property type="nucleotide sequence ID" value="NZ_LT906446.1"/>
</dbReference>
<dbReference type="GO" id="GO:0006508">
    <property type="term" value="P:proteolysis"/>
    <property type="evidence" value="ECO:0007669"/>
    <property type="project" value="UniProtKB-KW"/>
</dbReference>
<reference evidence="2 3" key="1">
    <citation type="submission" date="2017-06" db="EMBL/GenBank/DDBJ databases">
        <authorList>
            <consortium name="Pathogen Informatics"/>
        </authorList>
    </citation>
    <scope>NUCLEOTIDE SEQUENCE [LARGE SCALE GENOMIC DNA]</scope>
    <source>
        <strain evidence="2 3">NCTC10570</strain>
    </source>
</reference>
<evidence type="ECO:0000313" key="2">
    <source>
        <dbReference type="EMBL" id="SNU99022.1"/>
    </source>
</evidence>
<protein>
    <submittedName>
        <fullName evidence="2">Uncharacterized protein involved in cytokinesis, contains TGc (Transglutaminase/protease-like) domain</fullName>
    </submittedName>
</protein>
<dbReference type="PANTHER" id="PTHR33490:SF6">
    <property type="entry name" value="SLL1049 PROTEIN"/>
    <property type="match status" value="1"/>
</dbReference>
<gene>
    <name evidence="2" type="ORF">SAMEA4364220_01033</name>
</gene>
<dbReference type="SUPFAM" id="SSF54001">
    <property type="entry name" value="Cysteine proteinases"/>
    <property type="match status" value="1"/>
</dbReference>
<feature type="domain" description="Transglutaminase-like" evidence="1">
    <location>
        <begin position="158"/>
        <end position="216"/>
    </location>
</feature>
<dbReference type="Pfam" id="PF01841">
    <property type="entry name" value="Transglut_core"/>
    <property type="match status" value="1"/>
</dbReference>
<name>A0A239TN81_9FIRM</name>
<dbReference type="Gene3D" id="3.10.620.30">
    <property type="match status" value="1"/>
</dbReference>
<keyword evidence="2" id="KW-0378">Hydrolase</keyword>
<evidence type="ECO:0000313" key="3">
    <source>
        <dbReference type="Proteomes" id="UP000215383"/>
    </source>
</evidence>